<evidence type="ECO:0000256" key="13">
    <source>
        <dbReference type="ARBA" id="ARBA00022840"/>
    </source>
</evidence>
<evidence type="ECO:0000256" key="26">
    <source>
        <dbReference type="ARBA" id="ARBA00048548"/>
    </source>
</evidence>
<evidence type="ECO:0000256" key="1">
    <source>
        <dbReference type="ARBA" id="ARBA00004192"/>
    </source>
</evidence>
<dbReference type="PROSITE" id="PS51590">
    <property type="entry name" value="SAM_MT_MNV_L"/>
    <property type="match status" value="1"/>
</dbReference>
<evidence type="ECO:0000256" key="10">
    <source>
        <dbReference type="ARBA" id="ARBA00022695"/>
    </source>
</evidence>
<reference evidence="29" key="1">
    <citation type="submission" date="2019-01" db="EMBL/GenBank/DDBJ databases">
        <title>Amphibian rabies?! Lyssa-like virus sequences in brain transcriptomes of American green treefrogs.</title>
        <authorList>
            <person name="Debat H.J."/>
            <person name="Sinkiewicz D.M."/>
            <person name="Wilczynski W."/>
            <person name="Nibert M.L."/>
        </authorList>
    </citation>
    <scope>NUCLEOTIDE SEQUENCE</scope>
    <source>
        <strain evidence="29">FLLV1-MaleB</strain>
    </source>
</reference>
<dbReference type="InterPro" id="IPR039530">
    <property type="entry name" value="L_methyltransferase_rhabdo"/>
</dbReference>
<evidence type="ECO:0000256" key="25">
    <source>
        <dbReference type="ARBA" id="ARBA00047370"/>
    </source>
</evidence>
<keyword evidence="13" id="KW-0067">ATP-binding</keyword>
<comment type="catalytic activity">
    <reaction evidence="26">
        <text>GTP + H2O = GDP + phosphate + H(+)</text>
        <dbReference type="Rhea" id="RHEA:19669"/>
        <dbReference type="ChEBI" id="CHEBI:15377"/>
        <dbReference type="ChEBI" id="CHEBI:15378"/>
        <dbReference type="ChEBI" id="CHEBI:37565"/>
        <dbReference type="ChEBI" id="CHEBI:43474"/>
        <dbReference type="ChEBI" id="CHEBI:58189"/>
    </reaction>
</comment>
<evidence type="ECO:0000256" key="3">
    <source>
        <dbReference type="ARBA" id="ARBA00012494"/>
    </source>
</evidence>
<evidence type="ECO:0000256" key="18">
    <source>
        <dbReference type="ARBA" id="ARBA00023268"/>
    </source>
</evidence>
<dbReference type="GO" id="GO:0030430">
    <property type="term" value="C:host cell cytoplasm"/>
    <property type="evidence" value="ECO:0007669"/>
    <property type="project" value="UniProtKB-SubCell"/>
</dbReference>
<evidence type="ECO:0000256" key="19">
    <source>
        <dbReference type="ARBA" id="ARBA00024494"/>
    </source>
</evidence>
<evidence type="ECO:0000256" key="7">
    <source>
        <dbReference type="ARBA" id="ARBA00022664"/>
    </source>
</evidence>
<evidence type="ECO:0000313" key="29">
    <source>
        <dbReference type="EMBL" id="QCF24337.1"/>
    </source>
</evidence>
<comment type="catalytic activity">
    <reaction evidence="20">
        <text>a 5'-end (5'-triphosphoguanosine)-(2'-O-methyladenylyl)-adenylyl-cytidylyl-adenosine in mRNA + S-adenosyl-L-methionine = a 5'-end (N(7)-methyl 5'-triphosphoguanosine)-(2'-O-methyladenylyl)-adenylyl-cytidylyl-adenosine in mRNA + S-adenosyl-L-homocysteine</text>
        <dbReference type="Rhea" id="RHEA:65440"/>
        <dbReference type="Rhea" id="RHEA-COMP:16798"/>
        <dbReference type="Rhea" id="RHEA-COMP:16801"/>
        <dbReference type="ChEBI" id="CHEBI:57856"/>
        <dbReference type="ChEBI" id="CHEBI:59789"/>
        <dbReference type="ChEBI" id="CHEBI:156482"/>
        <dbReference type="ChEBI" id="CHEBI:156483"/>
    </reaction>
</comment>
<organism evidence="29">
    <name type="scientific">Frog lyssa-like virus 1</name>
    <dbReference type="NCBI Taxonomy" id="2571313"/>
    <lineage>
        <taxon>Viruses</taxon>
        <taxon>Riboviria</taxon>
        <taxon>Orthornavirae</taxon>
        <taxon>Negarnaviricota</taxon>
        <taxon>Haploviricotina</taxon>
        <taxon>Monjiviricetes</taxon>
        <taxon>Mononegavirales</taxon>
        <taxon>Rhabdoviridae</taxon>
        <taxon>Alpharhabdovirinae</taxon>
        <taxon>Amplylivirus</taxon>
        <taxon>Amplylivirus cinereus</taxon>
    </lineage>
</organism>
<dbReference type="InterPro" id="IPR039736">
    <property type="entry name" value="L_poly_C"/>
</dbReference>
<evidence type="ECO:0000256" key="16">
    <source>
        <dbReference type="ARBA" id="ARBA00023042"/>
    </source>
</evidence>
<feature type="domain" description="RdRp catalytic" evidence="27">
    <location>
        <begin position="616"/>
        <end position="805"/>
    </location>
</feature>
<dbReference type="GO" id="GO:0016787">
    <property type="term" value="F:hydrolase activity"/>
    <property type="evidence" value="ECO:0007669"/>
    <property type="project" value="UniProtKB-KW"/>
</dbReference>
<comment type="catalytic activity">
    <reaction evidence="24">
        <text>a 5'-end (5'-triphosphoguanosine)-adenylyl-adenylyl-cytidylyl-adenosine in mRNA + S-adenosyl-L-methionine = a 5'-end (5'-triphosphoguanosine)-(2'-O-methyladenylyl)-adenylyl-cytidylyl-adenosine in mRNA + S-adenosyl-L-homocysteine + H(+)</text>
        <dbReference type="Rhea" id="RHEA:65380"/>
        <dbReference type="Rhea" id="RHEA-COMP:16797"/>
        <dbReference type="Rhea" id="RHEA-COMP:16801"/>
        <dbReference type="ChEBI" id="CHEBI:15378"/>
        <dbReference type="ChEBI" id="CHEBI:57856"/>
        <dbReference type="ChEBI" id="CHEBI:59789"/>
        <dbReference type="ChEBI" id="CHEBI:156482"/>
        <dbReference type="ChEBI" id="CHEBI:156484"/>
    </reaction>
</comment>
<keyword evidence="12" id="KW-0378">Hydrolase</keyword>
<dbReference type="PROSITE" id="PS50526">
    <property type="entry name" value="RDRP_SSRNA_NEG_NONSEG"/>
    <property type="match status" value="1"/>
</dbReference>
<keyword evidence="5 29" id="KW-0696">RNA-directed RNA polymerase</keyword>
<keyword evidence="15" id="KW-0693">Viral RNA replication</keyword>
<keyword evidence="17" id="KW-1035">Host cytoplasm</keyword>
<evidence type="ECO:0000256" key="17">
    <source>
        <dbReference type="ARBA" id="ARBA00023200"/>
    </source>
</evidence>
<protein>
    <recommendedName>
        <fullName evidence="23">Replicase</fullName>
        <ecNumber evidence="21">2.1.1.375</ecNumber>
        <ecNumber evidence="3">2.7.7.48</ecNumber>
        <ecNumber evidence="4">2.7.7.88</ecNumber>
    </recommendedName>
    <alternativeName>
        <fullName evidence="22">Transcriptase</fullName>
    </alternativeName>
</protein>
<keyword evidence="11" id="KW-0547">Nucleotide-binding</keyword>
<dbReference type="InterPro" id="IPR026890">
    <property type="entry name" value="Mononeg_mRNAcap"/>
</dbReference>
<accession>A0A6G5RTI2</accession>
<dbReference type="GO" id="GO:0003968">
    <property type="term" value="F:RNA-directed RNA polymerase activity"/>
    <property type="evidence" value="ECO:0007669"/>
    <property type="project" value="UniProtKB-KW"/>
</dbReference>
<evidence type="ECO:0000256" key="11">
    <source>
        <dbReference type="ARBA" id="ARBA00022741"/>
    </source>
</evidence>
<keyword evidence="6" id="KW-0489">Methyltransferase</keyword>
<dbReference type="InterPro" id="IPR025786">
    <property type="entry name" value="Mononega_L_MeTrfase"/>
</dbReference>
<dbReference type="GO" id="GO:0005524">
    <property type="term" value="F:ATP binding"/>
    <property type="evidence" value="ECO:0007669"/>
    <property type="project" value="UniProtKB-KW"/>
</dbReference>
<proteinExistence type="predicted"/>
<keyword evidence="7" id="KW-0507">mRNA processing</keyword>
<evidence type="ECO:0000256" key="21">
    <source>
        <dbReference type="ARBA" id="ARBA00026099"/>
    </source>
</evidence>
<evidence type="ECO:0000256" key="20">
    <source>
        <dbReference type="ARBA" id="ARBA00024499"/>
    </source>
</evidence>
<dbReference type="InterPro" id="IPR048398">
    <property type="entry name" value="Methyltrans_Mon_C"/>
</dbReference>
<dbReference type="Pfam" id="PF14314">
    <property type="entry name" value="Methyltrans_Mon_2nd"/>
    <property type="match status" value="1"/>
</dbReference>
<evidence type="ECO:0000256" key="8">
    <source>
        <dbReference type="ARBA" id="ARBA00022679"/>
    </source>
</evidence>
<dbReference type="EC" id="2.7.7.48" evidence="3"/>
<dbReference type="EC" id="2.1.1.375" evidence="21"/>
<evidence type="ECO:0000256" key="23">
    <source>
        <dbReference type="ARBA" id="ARBA00031012"/>
    </source>
</evidence>
<dbReference type="Pfam" id="PF21081">
    <property type="entry name" value="Methyltrans_Mon_3rd"/>
    <property type="match status" value="1"/>
</dbReference>
<dbReference type="EMBL" id="MK473368">
    <property type="protein sequence ID" value="QCF24337.1"/>
    <property type="molecule type" value="Viral_cRNA"/>
</dbReference>
<keyword evidence="18" id="KW-0511">Multifunctional enzyme</keyword>
<dbReference type="GO" id="GO:0044423">
    <property type="term" value="C:virion component"/>
    <property type="evidence" value="ECO:0007669"/>
    <property type="project" value="UniProtKB-KW"/>
</dbReference>
<dbReference type="Pfam" id="PF21080">
    <property type="entry name" value="Methyltrans_Mon_1st"/>
    <property type="match status" value="1"/>
</dbReference>
<feature type="domain" description="Mononegavirus-type SAM-dependent 2'-O-MTase" evidence="28">
    <location>
        <begin position="1691"/>
        <end position="1889"/>
    </location>
</feature>
<evidence type="ECO:0000256" key="22">
    <source>
        <dbReference type="ARBA" id="ARBA00030436"/>
    </source>
</evidence>
<evidence type="ECO:0000256" key="6">
    <source>
        <dbReference type="ARBA" id="ARBA00022603"/>
    </source>
</evidence>
<evidence type="ECO:0000259" key="27">
    <source>
        <dbReference type="PROSITE" id="PS50526"/>
    </source>
</evidence>
<keyword evidence="10" id="KW-0548">Nucleotidyltransferase</keyword>
<evidence type="ECO:0000256" key="14">
    <source>
        <dbReference type="ARBA" id="ARBA00022844"/>
    </source>
</evidence>
<evidence type="ECO:0000256" key="9">
    <source>
        <dbReference type="ARBA" id="ARBA00022691"/>
    </source>
</evidence>
<dbReference type="InterPro" id="IPR048397">
    <property type="entry name" value="Methyltrans_Mon_CD"/>
</dbReference>
<comment type="catalytic activity">
    <reaction evidence="19">
        <text>a 5'-end triphospho-adenylyl-adenylyl-cytidylyl-adenosine in mRNA + GDP + H(+) = a 5'-end (5'-triphosphoguanosine)-adenylyl-adenylyl-cytidylyl-adenosine in mRNA + diphosphate</text>
        <dbReference type="Rhea" id="RHEA:65436"/>
        <dbReference type="Rhea" id="RHEA-COMP:16797"/>
        <dbReference type="Rhea" id="RHEA-COMP:16799"/>
        <dbReference type="ChEBI" id="CHEBI:15378"/>
        <dbReference type="ChEBI" id="CHEBI:33019"/>
        <dbReference type="ChEBI" id="CHEBI:58189"/>
        <dbReference type="ChEBI" id="CHEBI:156484"/>
        <dbReference type="ChEBI" id="CHEBI:156503"/>
        <dbReference type="EC" id="2.7.7.88"/>
    </reaction>
</comment>
<evidence type="ECO:0000256" key="15">
    <source>
        <dbReference type="ARBA" id="ARBA00022953"/>
    </source>
</evidence>
<comment type="subcellular location">
    <subcellularLocation>
        <location evidence="1">Host cytoplasm</location>
    </subcellularLocation>
    <subcellularLocation>
        <location evidence="2">Virion</location>
    </subcellularLocation>
</comment>
<evidence type="ECO:0000259" key="28">
    <source>
        <dbReference type="PROSITE" id="PS51590"/>
    </source>
</evidence>
<dbReference type="Pfam" id="PF14318">
    <property type="entry name" value="Mononeg_mRNAcap"/>
    <property type="match status" value="1"/>
</dbReference>
<evidence type="ECO:0000256" key="5">
    <source>
        <dbReference type="ARBA" id="ARBA00022484"/>
    </source>
</evidence>
<sequence>MDLLDSRDFLDEGDEFLGEDPESLFALPEGINLLRNSDYNLNSPLIEDQSKLMMDWLRTGARPHRQRRTPSYLSSYQALKNQSIDWHKISFSDLVTPKLFNAIWHITKIPHDFSKAVSSQLIAFSHVIKDLSSIPLIFLKIHGVSCIEEAMTNPFSSMKESSTEGIYFCNCYGLFFLFHLSVLFMNAIDEVEEREILKVFGMMKADMKGDGGRIWSIRIENDIFPGILVTKEFVFIPSIGSLICRNHVLMLKDIFLSRFNSLCVLGPTSYRTYPGDSINTLIEIYLEGDYLLSSVGNLGYDIIKLLEPLVIKKLVLMAEEFRPLVPHLGDFEDYIHQKVLELSQEISPLARPWAQLLDGLNHKDLLVFVYGCYRHWGHPFIDYRRGLVKLHEQVTMDKTIDREYTSKLASDLAFKLLSFGFNKYSRWFVDIKRVPKKHILFTHIQDHTWPNSSTLELVGDTWHLLPITQIFEIPESLDPSEILDDKSHSVTRKELKDRLVVDIYTPVHSHKVIVTALESDPINPRLFLTTINDNGLPDDDLIIGLKPKERELKRDGRFFALMSWNLRLYFVITEKLLADHILPLFDALTMTDNLNKVFKKLVDRVSGHGLTEYTRVTWAYHLDYEKWNNHQRHESTCDVFKVLDQVFGMKNVFTRTHEFFQESWIYYPDRPDLIKIEENVIGSFDPDGRGEIAWNGQQGGLEGLRQKGWSLISLLMIEREAKTRNTQTKILAQGDNQVLCPTYSLSRGLSRDGLLVELENISRNATSIFLHVKEGAQKLGLIIKGEETMCSHDFLIYGKTPLFRGNVLIPESKRWSRVSCLSNDQVVNIANVMSTVSTNALTVAQHSQSLVKPIMDYLVMSVQAVYHYLLFSPTLKRQVTEILFSSSENLRFFMARIIFLDPSLGGISGMSLGRFHIRQFPDPVTEGLSFWKEISESSHQEWIKCLANEAGFPSLRRADTESLSKLIEDPSSLNLKGGASPSLILRECIREALYTEVDQIKNSEFKEAIKMSKDYKGPFLQYLTSIKPVFPRFLSEFFSSTFLGISESIIGLIQNSRTIRKQFKRNFNKRIGEKFVRSELSAIERLSTSPSRFTHTWECSSKHADLLRFLSWGEKLVGTTVPHPSEMMRKRGITSRSCDCYDSQPEICQERLSVTVLSDFSYSKERRGPLKGYLGSSTSTSTQIFHSWEKVSNVHVVKKSLALRDSINWFIKDGSNLAQSIKDNIKSLLGDLAPNVDLSEFQRTGSALHRFHSSRYSEGGFSPVNPNLLSYVSVSTDTLSEMTRGGKNFDFMFQPLMIYCQTWTIEEILSTYEGGGDTYHWHISCLECIREIDEVTLESQTIYPFPQRHGQITSMNPGVAFKPPDLKEVKFIEKDFSRMAWYDKSRAIGTAQTLLFSILVLIHDSNYTDPSIFPVNVFPKVNPLGFLKGLSVGITIGSSLGFLTRATKSNAKRPFDMYLGVIYFVLEKLKDHPSLYIMMKDEELYKIITSIPHKVPSSYPLSMREGNQLIVNYLSHEIRGDDKRKWKLFCDHSLILFSDFRTPILSHLASIAFQTCKTLSKVDSSLDGKNFVFVQALSSSLRYCLALDGGHSHISLGSHMPSALLKSNIYWVKSEVRHAARGMTNHSSQISEHRGEHKARKVPTLTFGPEWICGFQKVNLILVSEPSQSIPDDLIARYQQKFKDPLISGLRVVQFATGAHYKIKPILKDLHLSPLLVFLIGDGSGGISRVILSTYPDTKILFNSLLDWNDMLAPGSSPLPPSALMYKEHQWRSRIVNWRKEWEKPSDLRTDKCWSYMRKCCEDLDLEPDLIICDAEVVDRESIEKIVMNICDFCFASRKSNYVLIFKTYLTVLSDSQFSIISHLSRCFSSFVAYVTDVTSSKSSELYLVCKYEGVRDSHSREISSCSLVELASIIKSQKTIRDELTRAQSIRFTDMVAGFPTEIIPGPISDISSTLVHEGFDSTLIPNLCDFMSSQTTNAGMLNAMITLMCLFSNSIINTTREFEGSHLAPESNPRLSSHFNTLLGISSFLTMRSDHYDNHVVISRLMNNPPIYYYKLVRNSRGQLFKGWSWFSPSVTVKKIPVNSDISLASHWVRICFKYFKDSHLSLSSVSQSSLNSGLMTFNKKMSVASLFTRTSSLDLLVSRR</sequence>
<keyword evidence="9" id="KW-0949">S-adenosyl-L-methionine</keyword>
<evidence type="ECO:0000256" key="24">
    <source>
        <dbReference type="ARBA" id="ARBA00047332"/>
    </source>
</evidence>
<dbReference type="Pfam" id="PF00946">
    <property type="entry name" value="Mononeg_RNA_pol"/>
    <property type="match status" value="1"/>
</dbReference>
<dbReference type="NCBIfam" id="TIGR04198">
    <property type="entry name" value="paramyx_RNAcap"/>
    <property type="match status" value="1"/>
</dbReference>
<keyword evidence="8" id="KW-0808">Transferase</keyword>
<dbReference type="InterPro" id="IPR014023">
    <property type="entry name" value="Mononeg_RNA_pol_cat"/>
</dbReference>
<keyword evidence="16" id="KW-0506">mRNA capping</keyword>
<evidence type="ECO:0000256" key="4">
    <source>
        <dbReference type="ARBA" id="ARBA00012582"/>
    </source>
</evidence>
<name>A0A6G5RTI2_9RHAB</name>
<comment type="catalytic activity">
    <reaction evidence="25">
        <text>a 5'-end (5'-triphosphoguanosine)-adenylyl-adenylyl-cytidylyl-adenosine in mRNA + 2 S-adenosyl-L-methionine = a 5'-end (N(7)-methyl 5'-triphosphoguanosine)-(2'-O-methyladenylyl)-adenylyl-cytidylyl-adenosine in mRNA + 2 S-adenosyl-L-homocysteine + H(+)</text>
        <dbReference type="Rhea" id="RHEA:65376"/>
        <dbReference type="Rhea" id="RHEA-COMP:16797"/>
        <dbReference type="Rhea" id="RHEA-COMP:16798"/>
        <dbReference type="ChEBI" id="CHEBI:15378"/>
        <dbReference type="ChEBI" id="CHEBI:57856"/>
        <dbReference type="ChEBI" id="CHEBI:59789"/>
        <dbReference type="ChEBI" id="CHEBI:156483"/>
        <dbReference type="ChEBI" id="CHEBI:156484"/>
        <dbReference type="EC" id="2.1.1.375"/>
    </reaction>
</comment>
<evidence type="ECO:0000256" key="2">
    <source>
        <dbReference type="ARBA" id="ARBA00004328"/>
    </source>
</evidence>
<dbReference type="EC" id="2.7.7.88" evidence="4"/>
<evidence type="ECO:0000256" key="12">
    <source>
        <dbReference type="ARBA" id="ARBA00022801"/>
    </source>
</evidence>
<keyword evidence="14" id="KW-0946">Virion</keyword>
<dbReference type="GO" id="GO:0004482">
    <property type="term" value="F:mRNA 5'-cap (guanine-N7-)-methyltransferase activity"/>
    <property type="evidence" value="ECO:0007669"/>
    <property type="project" value="InterPro"/>
</dbReference>
<gene>
    <name evidence="29" type="primary">L</name>
</gene>